<dbReference type="AlphaFoldDB" id="A0A085VH29"/>
<keyword evidence="3" id="KW-1185">Reference proteome</keyword>
<evidence type="ECO:0000313" key="2">
    <source>
        <dbReference type="EMBL" id="KFE54742.1"/>
    </source>
</evidence>
<evidence type="ECO:0000256" key="1">
    <source>
        <dbReference type="SAM" id="Phobius"/>
    </source>
</evidence>
<feature type="transmembrane region" description="Helical" evidence="1">
    <location>
        <begin position="122"/>
        <end position="139"/>
    </location>
</feature>
<keyword evidence="1" id="KW-0812">Transmembrane</keyword>
<sequence length="244" mass="28019">MSLKENAHICETPSGANVTLQGNSSSVLVGWEIKAHAHPVIFMDAGMAVLGFIPLICFLYGCFFHENENSRYLFTDVPIFGMVLVFIMWIGIARQKTFYSYRLTEKGGEVKYWLHFPKCSGWILKGIAIFALVTVLAIIAMMPMMIFALVGIGAITIPAALKLLAWENEVDSDSFEWDRVQLILTDRKRNLVILERRYDPDIPFEQNYMCFRVFLPKHRIDEFLDCCKKYAPSHVDFEEGRNIF</sequence>
<dbReference type="EMBL" id="JPQU01000041">
    <property type="protein sequence ID" value="KFE54742.1"/>
    <property type="molecule type" value="Genomic_DNA"/>
</dbReference>
<dbReference type="Proteomes" id="UP000028631">
    <property type="component" value="Unassembled WGS sequence"/>
</dbReference>
<feature type="transmembrane region" description="Helical" evidence="1">
    <location>
        <begin position="146"/>
        <end position="166"/>
    </location>
</feature>
<dbReference type="PATRIC" id="fig|317.175.peg.3097"/>
<proteinExistence type="predicted"/>
<dbReference type="OrthoDB" id="7001224at2"/>
<accession>A0A085VH29</accession>
<feature type="transmembrane region" description="Helical" evidence="1">
    <location>
        <begin position="40"/>
        <end position="60"/>
    </location>
</feature>
<keyword evidence="1" id="KW-0472">Membrane</keyword>
<feature type="transmembrane region" description="Helical" evidence="1">
    <location>
        <begin position="72"/>
        <end position="92"/>
    </location>
</feature>
<dbReference type="RefSeq" id="WP_032629277.1">
    <property type="nucleotide sequence ID" value="NZ_JPQU01000041.1"/>
</dbReference>
<keyword evidence="1" id="KW-1133">Transmembrane helix</keyword>
<name>A0A085VH29_PSESX</name>
<gene>
    <name evidence="2" type="ORF">IV01_14885</name>
</gene>
<comment type="caution">
    <text evidence="2">The sequence shown here is derived from an EMBL/GenBank/DDBJ whole genome shotgun (WGS) entry which is preliminary data.</text>
</comment>
<organism evidence="2 3">
    <name type="scientific">Pseudomonas syringae</name>
    <dbReference type="NCBI Taxonomy" id="317"/>
    <lineage>
        <taxon>Bacteria</taxon>
        <taxon>Pseudomonadati</taxon>
        <taxon>Pseudomonadota</taxon>
        <taxon>Gammaproteobacteria</taxon>
        <taxon>Pseudomonadales</taxon>
        <taxon>Pseudomonadaceae</taxon>
        <taxon>Pseudomonas</taxon>
    </lineage>
</organism>
<reference evidence="2 3" key="1">
    <citation type="submission" date="2014-07" db="EMBL/GenBank/DDBJ databases">
        <title>Draft Genome Sequences of Environmental Pseudomonas syringae strains.</title>
        <authorList>
            <person name="Baltrus D.A."/>
            <person name="Berge O."/>
            <person name="Morris C."/>
        </authorList>
    </citation>
    <scope>NUCLEOTIDE SEQUENCE [LARGE SCALE GENOMIC DNA]</scope>
    <source>
        <strain evidence="2 3">GAW0119</strain>
    </source>
</reference>
<protein>
    <submittedName>
        <fullName evidence="2">Uncharacterized protein</fullName>
    </submittedName>
</protein>
<evidence type="ECO:0000313" key="3">
    <source>
        <dbReference type="Proteomes" id="UP000028631"/>
    </source>
</evidence>